<dbReference type="AlphaFoldDB" id="A0AAD5QK57"/>
<protein>
    <submittedName>
        <fullName evidence="1">Uncharacterized protein</fullName>
    </submittedName>
</protein>
<gene>
    <name evidence="1" type="ORF">KIN20_007676</name>
</gene>
<sequence length="125" mass="13990">MTNSDVVTVSKCKSYSGCVTIQYWKILAVENFEAERNRNCAAAGASDETARYNSSDMIVPLQSCSAPKRMMGTISTLSSRTSLERSLSHDRLALIVNCLYWKYAYSITATCEQKNDVEVNLVEER</sequence>
<evidence type="ECO:0000313" key="2">
    <source>
        <dbReference type="Proteomes" id="UP001196413"/>
    </source>
</evidence>
<accession>A0AAD5QK57</accession>
<reference evidence="1" key="1">
    <citation type="submission" date="2021-06" db="EMBL/GenBank/DDBJ databases">
        <title>Parelaphostrongylus tenuis whole genome reference sequence.</title>
        <authorList>
            <person name="Garwood T.J."/>
            <person name="Larsen P.A."/>
            <person name="Fountain-Jones N.M."/>
            <person name="Garbe J.R."/>
            <person name="Macchietto M.G."/>
            <person name="Kania S.A."/>
            <person name="Gerhold R.W."/>
            <person name="Richards J.E."/>
            <person name="Wolf T.M."/>
        </authorList>
    </citation>
    <scope>NUCLEOTIDE SEQUENCE</scope>
    <source>
        <strain evidence="1">MNPRO001-30</strain>
        <tissue evidence="1">Meninges</tissue>
    </source>
</reference>
<name>A0AAD5QK57_PARTN</name>
<dbReference type="Proteomes" id="UP001196413">
    <property type="component" value="Unassembled WGS sequence"/>
</dbReference>
<keyword evidence="2" id="KW-1185">Reference proteome</keyword>
<dbReference type="EMBL" id="JAHQIW010001140">
    <property type="protein sequence ID" value="KAJ1351595.1"/>
    <property type="molecule type" value="Genomic_DNA"/>
</dbReference>
<evidence type="ECO:0000313" key="1">
    <source>
        <dbReference type="EMBL" id="KAJ1351595.1"/>
    </source>
</evidence>
<proteinExistence type="predicted"/>
<comment type="caution">
    <text evidence="1">The sequence shown here is derived from an EMBL/GenBank/DDBJ whole genome shotgun (WGS) entry which is preliminary data.</text>
</comment>
<organism evidence="1 2">
    <name type="scientific">Parelaphostrongylus tenuis</name>
    <name type="common">Meningeal worm</name>
    <dbReference type="NCBI Taxonomy" id="148309"/>
    <lineage>
        <taxon>Eukaryota</taxon>
        <taxon>Metazoa</taxon>
        <taxon>Ecdysozoa</taxon>
        <taxon>Nematoda</taxon>
        <taxon>Chromadorea</taxon>
        <taxon>Rhabditida</taxon>
        <taxon>Rhabditina</taxon>
        <taxon>Rhabditomorpha</taxon>
        <taxon>Strongyloidea</taxon>
        <taxon>Metastrongylidae</taxon>
        <taxon>Parelaphostrongylus</taxon>
    </lineage>
</organism>